<feature type="repeat" description="ANK" evidence="3">
    <location>
        <begin position="435"/>
        <end position="467"/>
    </location>
</feature>
<dbReference type="EMBL" id="VTPC01008741">
    <property type="protein sequence ID" value="KAF2892427.1"/>
    <property type="molecule type" value="Genomic_DNA"/>
</dbReference>
<keyword evidence="1" id="KW-0677">Repeat</keyword>
<keyword evidence="5" id="KW-1185">Reference proteome</keyword>
<dbReference type="InterPro" id="IPR036770">
    <property type="entry name" value="Ankyrin_rpt-contain_sf"/>
</dbReference>
<protein>
    <recommendedName>
        <fullName evidence="6">Ankyrin repeat protein</fullName>
    </recommendedName>
</protein>
<name>A0A8K0CW53_IGNLU</name>
<dbReference type="AlphaFoldDB" id="A0A8K0CW53"/>
<dbReference type="SMART" id="SM00248">
    <property type="entry name" value="ANK"/>
    <property type="match status" value="6"/>
</dbReference>
<evidence type="ECO:0008006" key="6">
    <source>
        <dbReference type="Google" id="ProtNLM"/>
    </source>
</evidence>
<dbReference type="PROSITE" id="PS50297">
    <property type="entry name" value="ANK_REP_REGION"/>
    <property type="match status" value="1"/>
</dbReference>
<evidence type="ECO:0000256" key="1">
    <source>
        <dbReference type="ARBA" id="ARBA00022737"/>
    </source>
</evidence>
<dbReference type="Pfam" id="PF12796">
    <property type="entry name" value="Ank_2"/>
    <property type="match status" value="1"/>
</dbReference>
<keyword evidence="2 3" id="KW-0040">ANK repeat</keyword>
<evidence type="ECO:0000256" key="3">
    <source>
        <dbReference type="PROSITE-ProRule" id="PRU00023"/>
    </source>
</evidence>
<organism evidence="4 5">
    <name type="scientific">Ignelater luminosus</name>
    <name type="common">Cucubano</name>
    <name type="synonym">Pyrophorus luminosus</name>
    <dbReference type="NCBI Taxonomy" id="2038154"/>
    <lineage>
        <taxon>Eukaryota</taxon>
        <taxon>Metazoa</taxon>
        <taxon>Ecdysozoa</taxon>
        <taxon>Arthropoda</taxon>
        <taxon>Hexapoda</taxon>
        <taxon>Insecta</taxon>
        <taxon>Pterygota</taxon>
        <taxon>Neoptera</taxon>
        <taxon>Endopterygota</taxon>
        <taxon>Coleoptera</taxon>
        <taxon>Polyphaga</taxon>
        <taxon>Elateriformia</taxon>
        <taxon>Elateroidea</taxon>
        <taxon>Elateridae</taxon>
        <taxon>Agrypninae</taxon>
        <taxon>Pyrophorini</taxon>
        <taxon>Ignelater</taxon>
    </lineage>
</organism>
<dbReference type="PROSITE" id="PS50088">
    <property type="entry name" value="ANK_REPEAT"/>
    <property type="match status" value="2"/>
</dbReference>
<dbReference type="SUPFAM" id="SSF48403">
    <property type="entry name" value="Ankyrin repeat"/>
    <property type="match status" value="1"/>
</dbReference>
<dbReference type="Proteomes" id="UP000801492">
    <property type="component" value="Unassembled WGS sequence"/>
</dbReference>
<dbReference type="PANTHER" id="PTHR24198">
    <property type="entry name" value="ANKYRIN REPEAT AND PROTEIN KINASE DOMAIN-CONTAINING PROTEIN"/>
    <property type="match status" value="1"/>
</dbReference>
<dbReference type="Gene3D" id="1.25.40.20">
    <property type="entry name" value="Ankyrin repeat-containing domain"/>
    <property type="match status" value="1"/>
</dbReference>
<reference evidence="4" key="1">
    <citation type="submission" date="2019-08" db="EMBL/GenBank/DDBJ databases">
        <title>The genome of the North American firefly Photinus pyralis.</title>
        <authorList>
            <consortium name="Photinus pyralis genome working group"/>
            <person name="Fallon T.R."/>
            <person name="Sander Lower S.E."/>
            <person name="Weng J.-K."/>
        </authorList>
    </citation>
    <scope>NUCLEOTIDE SEQUENCE</scope>
    <source>
        <strain evidence="4">TRF0915ILg1</strain>
        <tissue evidence="4">Whole body</tissue>
    </source>
</reference>
<evidence type="ECO:0000313" key="5">
    <source>
        <dbReference type="Proteomes" id="UP000801492"/>
    </source>
</evidence>
<sequence>MDEQVLCVQLKHNEKFEKEKLRICLEKRKSLLDQHGTEFLIFIYFATTPDVTIRTMYPSAKTYPKSLDLLLTNKDCVYFDQEDEKANTYFCMNQHTVSKEGADIKQALANYIGQHHLSEDHLKEIQTKFMEYIRKRYLRLLKGSEPLTNAEVCQQLMFAILNKFKIEYKPSNIKLDVANNLEEILQTSPVVIFNHRWSSIFKDQIWLHLMLYLEKQISKKHLKSSNLDELWMEGKLHMPLVSSSREDDKTILRALEIGEFKPKVIILRPRTFNIKEGQEIITILQNLDIVDEQTLSMKTKEETENFKISNVNLTSLIKNKNLKLHQDSFAEISRDYFRNLSSSILEDFIETHDEFNYVNDFNYFGNELLSAIFAAIQIKNIPIKIIQQLIHLGSDVNASAEGGLRPIFYAMRENRPDIVQLLLENLADPNPADKDGIRPLFMACIDNKVEIAKILIKHGADRNTADFYGVRPLFMAYNNGNFEILRLILKDFEHAAAANTMGSHILHKMAEDGSVEGLQCILECCSDVKIFMTGDVKGKTPLDIARDNGNDEFVGLLEKALKLQS</sequence>
<accession>A0A8K0CW53</accession>
<dbReference type="InterPro" id="IPR002110">
    <property type="entry name" value="Ankyrin_rpt"/>
</dbReference>
<dbReference type="PANTHER" id="PTHR24198:SF165">
    <property type="entry name" value="ANKYRIN REPEAT-CONTAINING PROTEIN-RELATED"/>
    <property type="match status" value="1"/>
</dbReference>
<evidence type="ECO:0000313" key="4">
    <source>
        <dbReference type="EMBL" id="KAF2892427.1"/>
    </source>
</evidence>
<gene>
    <name evidence="4" type="ORF">ILUMI_13748</name>
</gene>
<proteinExistence type="predicted"/>
<feature type="repeat" description="ANK" evidence="3">
    <location>
        <begin position="402"/>
        <end position="434"/>
    </location>
</feature>
<evidence type="ECO:0000256" key="2">
    <source>
        <dbReference type="ARBA" id="ARBA00023043"/>
    </source>
</evidence>
<comment type="caution">
    <text evidence="4">The sequence shown here is derived from an EMBL/GenBank/DDBJ whole genome shotgun (WGS) entry which is preliminary data.</text>
</comment>
<dbReference type="OrthoDB" id="6708576at2759"/>